<organism evidence="1 2">
    <name type="scientific">Paenibacillus melissococcoides</name>
    <dbReference type="NCBI Taxonomy" id="2912268"/>
    <lineage>
        <taxon>Bacteria</taxon>
        <taxon>Bacillati</taxon>
        <taxon>Bacillota</taxon>
        <taxon>Bacilli</taxon>
        <taxon>Bacillales</taxon>
        <taxon>Paenibacillaceae</taxon>
        <taxon>Paenibacillus</taxon>
    </lineage>
</organism>
<sequence length="128" mass="15407">MLVAEKWVQGELYPSVTTADKQRTRILLTEYTKKKMMVDELSKRHNLTPQQKQIYQRDKRLVDNITLAFNLIQDEEVKRIIEHRFFKLRRYKNTSIHFRSIMSERTIDRRIDEGIQSIADSLKLWGII</sequence>
<evidence type="ECO:0008006" key="3">
    <source>
        <dbReference type="Google" id="ProtNLM"/>
    </source>
</evidence>
<gene>
    <name evidence="1" type="ORF">WJ0W_005789</name>
</gene>
<evidence type="ECO:0000313" key="2">
    <source>
        <dbReference type="Proteomes" id="UP001154322"/>
    </source>
</evidence>
<reference evidence="1" key="1">
    <citation type="submission" date="2022-06" db="EMBL/GenBank/DDBJ databases">
        <authorList>
            <person name="Dietemann V."/>
            <person name="Ory F."/>
            <person name="Dainat B."/>
            <person name="Oberhansli S."/>
        </authorList>
    </citation>
    <scope>NUCLEOTIDE SEQUENCE</scope>
    <source>
        <strain evidence="1">Ena-SAMPLE-TAB-26-04-2022-14:26:32:270-5432</strain>
    </source>
</reference>
<dbReference type="Proteomes" id="UP001154322">
    <property type="component" value="Unassembled WGS sequence"/>
</dbReference>
<name>A0ABN8UBN8_9BACL</name>
<keyword evidence="2" id="KW-1185">Reference proteome</keyword>
<dbReference type="RefSeq" id="WP_213428457.1">
    <property type="nucleotide sequence ID" value="NZ_AP031286.1"/>
</dbReference>
<proteinExistence type="predicted"/>
<evidence type="ECO:0000313" key="1">
    <source>
        <dbReference type="EMBL" id="CAH8248605.1"/>
    </source>
</evidence>
<protein>
    <recommendedName>
        <fullName evidence="3">Transcriptional regulator</fullName>
    </recommendedName>
</protein>
<dbReference type="EMBL" id="CALYLO010000012">
    <property type="protein sequence ID" value="CAH8248605.1"/>
    <property type="molecule type" value="Genomic_DNA"/>
</dbReference>
<comment type="caution">
    <text evidence="1">The sequence shown here is derived from an EMBL/GenBank/DDBJ whole genome shotgun (WGS) entry which is preliminary data.</text>
</comment>
<accession>A0ABN8UBN8</accession>